<reference evidence="1" key="1">
    <citation type="submission" date="2020-10" db="EMBL/GenBank/DDBJ databases">
        <authorList>
            <person name="Gilroy R."/>
        </authorList>
    </citation>
    <scope>NUCLEOTIDE SEQUENCE</scope>
    <source>
        <strain evidence="1">ChiHjej12B11-29160</strain>
    </source>
</reference>
<gene>
    <name evidence="1" type="ORF">IAD17_07465</name>
</gene>
<accession>A0A9D1I0K7</accession>
<dbReference type="Proteomes" id="UP000824078">
    <property type="component" value="Unassembled WGS sequence"/>
</dbReference>
<reference evidence="1" key="2">
    <citation type="journal article" date="2021" name="PeerJ">
        <title>Extensive microbial diversity within the chicken gut microbiome revealed by metagenomics and culture.</title>
        <authorList>
            <person name="Gilroy R."/>
            <person name="Ravi A."/>
            <person name="Getino M."/>
            <person name="Pursley I."/>
            <person name="Horton D.L."/>
            <person name="Alikhan N.F."/>
            <person name="Baker D."/>
            <person name="Gharbi K."/>
            <person name="Hall N."/>
            <person name="Watson M."/>
            <person name="Adriaenssens E.M."/>
            <person name="Foster-Nyarko E."/>
            <person name="Jarju S."/>
            <person name="Secka A."/>
            <person name="Antonio M."/>
            <person name="Oren A."/>
            <person name="Chaudhuri R.R."/>
            <person name="La Ragione R."/>
            <person name="Hildebrand F."/>
            <person name="Pallen M.J."/>
        </authorList>
    </citation>
    <scope>NUCLEOTIDE SEQUENCE</scope>
    <source>
        <strain evidence="1">ChiHjej12B11-29160</strain>
    </source>
</reference>
<protein>
    <recommendedName>
        <fullName evidence="3">4-hydroxythreonine-4-phosphate dehydrogenase</fullName>
    </recommendedName>
</protein>
<evidence type="ECO:0000313" key="1">
    <source>
        <dbReference type="EMBL" id="HIU24745.1"/>
    </source>
</evidence>
<dbReference type="AlphaFoldDB" id="A0A9D1I0K7"/>
<name>A0A9D1I0K7_9ACTN</name>
<evidence type="ECO:0008006" key="3">
    <source>
        <dbReference type="Google" id="ProtNLM"/>
    </source>
</evidence>
<dbReference type="EMBL" id="DVMQ01000018">
    <property type="protein sequence ID" value="HIU24745.1"/>
    <property type="molecule type" value="Genomic_DNA"/>
</dbReference>
<comment type="caution">
    <text evidence="1">The sequence shown here is derived from an EMBL/GenBank/DDBJ whole genome shotgun (WGS) entry which is preliminary data.</text>
</comment>
<proteinExistence type="predicted"/>
<sequence length="221" mass="24081">MTCKLISMLTWHDVTVPDAKEVFLGAKDAPCDQWGFKIEGTTPKSFAELAATMRDAGKETFIEVLAMSEEDCIQAARQCVAGGVDHMLGTPYWPSVQEILGEAGISYSPFPALDQDSHMRRPVIDVVADIKAKEEAGVDGITLSAFRYLGEEGPEALLEAVNAGVEKPFRIAGSVNSFERIDYLKTLDKLAGFTIGGAFFENKFGSTFAENVTTVCERLEQ</sequence>
<evidence type="ECO:0000313" key="2">
    <source>
        <dbReference type="Proteomes" id="UP000824078"/>
    </source>
</evidence>
<organism evidence="1 2">
    <name type="scientific">Candidatus Coprovicinus avistercoris</name>
    <dbReference type="NCBI Taxonomy" id="2840754"/>
    <lineage>
        <taxon>Bacteria</taxon>
        <taxon>Bacillati</taxon>
        <taxon>Actinomycetota</taxon>
        <taxon>Coriobacteriia</taxon>
        <taxon>Coriobacteriales</taxon>
        <taxon>Coriobacteriaceae</taxon>
        <taxon>Coriobacteriaceae incertae sedis</taxon>
        <taxon>Candidatus Coprovicinus</taxon>
    </lineage>
</organism>